<dbReference type="EMBL" id="AP019563">
    <property type="protein sequence ID" value="BBJ31094.1"/>
    <property type="molecule type" value="Genomic_DNA"/>
</dbReference>
<evidence type="ECO:0000256" key="2">
    <source>
        <dbReference type="HAMAP-Rule" id="MF_00163"/>
    </source>
</evidence>
<comment type="cofactor">
    <cofactor evidence="2">
        <name>Fe(2+)</name>
        <dbReference type="ChEBI" id="CHEBI:29033"/>
    </cofactor>
    <text evidence="2">Binds 1 Fe(2+) ion.</text>
</comment>
<evidence type="ECO:0000256" key="1">
    <source>
        <dbReference type="ARBA" id="ARBA00010759"/>
    </source>
</evidence>
<keyword evidence="2" id="KW-0408">Iron</keyword>
<dbReference type="PANTHER" id="PTHR10458:SF22">
    <property type="entry name" value="PEPTIDE DEFORMYLASE"/>
    <property type="match status" value="1"/>
</dbReference>
<keyword evidence="4" id="KW-1185">Reference proteome</keyword>
<feature type="binding site" evidence="2">
    <location>
        <position position="120"/>
    </location>
    <ligand>
        <name>Fe cation</name>
        <dbReference type="ChEBI" id="CHEBI:24875"/>
    </ligand>
</feature>
<feature type="binding site" evidence="2">
    <location>
        <position position="166"/>
    </location>
    <ligand>
        <name>Fe cation</name>
        <dbReference type="ChEBI" id="CHEBI:24875"/>
    </ligand>
</feature>
<dbReference type="PRINTS" id="PR01576">
    <property type="entry name" value="PDEFORMYLASE"/>
</dbReference>
<evidence type="ECO:0000313" key="4">
    <source>
        <dbReference type="Proteomes" id="UP000321183"/>
    </source>
</evidence>
<evidence type="ECO:0000313" key="3">
    <source>
        <dbReference type="EMBL" id="BBJ31094.1"/>
    </source>
</evidence>
<reference evidence="3 4" key="1">
    <citation type="submission" date="2019-04" db="EMBL/GenBank/DDBJ databases">
        <title>Draft genome sequence of Rickettsia asiatica Maytaro1284.</title>
        <authorList>
            <person name="Thu M."/>
            <person name="Qiu Y."/>
            <person name="Nakao R."/>
        </authorList>
    </citation>
    <scope>NUCLEOTIDE SEQUENCE [LARGE SCALE GENOMIC DNA]</scope>
    <source>
        <strain evidence="3 4">Maytaro1284</strain>
    </source>
</reference>
<dbReference type="GO" id="GO:0042586">
    <property type="term" value="F:peptide deformylase activity"/>
    <property type="evidence" value="ECO:0007669"/>
    <property type="project" value="UniProtKB-UniRule"/>
</dbReference>
<keyword evidence="2" id="KW-0648">Protein biosynthesis</keyword>
<gene>
    <name evidence="3" type="primary">def1</name>
    <name evidence="2" type="synonym">def</name>
    <name evidence="3" type="ORF">RAS_02030</name>
</gene>
<dbReference type="KEGG" id="ras:RAS_02030"/>
<dbReference type="Proteomes" id="UP000321183">
    <property type="component" value="Chromosome"/>
</dbReference>
<organism evidence="3 4">
    <name type="scientific">Rickettsia asiatica</name>
    <dbReference type="NCBI Taxonomy" id="238800"/>
    <lineage>
        <taxon>Bacteria</taxon>
        <taxon>Pseudomonadati</taxon>
        <taxon>Pseudomonadota</taxon>
        <taxon>Alphaproteobacteria</taxon>
        <taxon>Rickettsiales</taxon>
        <taxon>Rickettsiaceae</taxon>
        <taxon>Rickettsieae</taxon>
        <taxon>Rickettsia</taxon>
        <taxon>spotted fever group</taxon>
    </lineage>
</organism>
<dbReference type="GO" id="GO:0006412">
    <property type="term" value="P:translation"/>
    <property type="evidence" value="ECO:0007669"/>
    <property type="project" value="UniProtKB-UniRule"/>
</dbReference>
<dbReference type="CDD" id="cd00487">
    <property type="entry name" value="Pep_deformylase"/>
    <property type="match status" value="1"/>
</dbReference>
<dbReference type="EC" id="3.5.1.88" evidence="2"/>
<keyword evidence="2" id="KW-0378">Hydrolase</keyword>
<feature type="binding site" evidence="2">
    <location>
        <position position="162"/>
    </location>
    <ligand>
        <name>Fe cation</name>
        <dbReference type="ChEBI" id="CHEBI:24875"/>
    </ligand>
</feature>
<dbReference type="HAMAP" id="MF_00163">
    <property type="entry name" value="Pep_deformylase"/>
    <property type="match status" value="1"/>
</dbReference>
<keyword evidence="2" id="KW-0479">Metal-binding</keyword>
<dbReference type="InterPro" id="IPR036821">
    <property type="entry name" value="Peptide_deformylase_sf"/>
</dbReference>
<dbReference type="Pfam" id="PF01327">
    <property type="entry name" value="Pep_deformylase"/>
    <property type="match status" value="1"/>
</dbReference>
<comment type="function">
    <text evidence="2">Removes the formyl group from the N-terminal Met of newly synthesized proteins. Requires at least a dipeptide for an efficient rate of reaction. N-terminal L-methionine is a prerequisite for activity but the enzyme has broad specificity at other positions.</text>
</comment>
<sequence length="196" mass="22509">MKNENNISLPQYVTLKIQTLNSSEDKTIRIKAKTLNFPLSAEDLLDVSILEKKYDQEENCAGLAAPQIGISKCIIIFAVHENEELKKWRPDLTDTMPKTIWINPSYKPIGIDKHQDYEGCFSVENATGPVARYKKIHYHAYDINGNQIQGITEGFLARVIQHEIDHLNGKVFLDYVAPEKIMSKEEYLEKRKKAMK</sequence>
<dbReference type="AlphaFoldDB" id="A0A510G924"/>
<dbReference type="GO" id="GO:0046872">
    <property type="term" value="F:metal ion binding"/>
    <property type="evidence" value="ECO:0007669"/>
    <property type="project" value="UniProtKB-KW"/>
</dbReference>
<dbReference type="InterPro" id="IPR023635">
    <property type="entry name" value="Peptide_deformylase"/>
</dbReference>
<comment type="similarity">
    <text evidence="1 2">Belongs to the polypeptide deformylase family.</text>
</comment>
<proteinExistence type="inferred from homology"/>
<accession>A0A510G924</accession>
<name>A0A510G924_9RICK</name>
<dbReference type="PIRSF" id="PIRSF004749">
    <property type="entry name" value="Pep_def"/>
    <property type="match status" value="1"/>
</dbReference>
<feature type="active site" evidence="2">
    <location>
        <position position="163"/>
    </location>
</feature>
<dbReference type="Gene3D" id="3.90.45.10">
    <property type="entry name" value="Peptide deformylase"/>
    <property type="match status" value="1"/>
</dbReference>
<dbReference type="PANTHER" id="PTHR10458">
    <property type="entry name" value="PEPTIDE DEFORMYLASE"/>
    <property type="match status" value="1"/>
</dbReference>
<dbReference type="SUPFAM" id="SSF56420">
    <property type="entry name" value="Peptide deformylase"/>
    <property type="match status" value="1"/>
</dbReference>
<protein>
    <recommendedName>
        <fullName evidence="2">Peptide deformylase</fullName>
        <shortName evidence="2">PDF</shortName>
        <ecNumber evidence="2">3.5.1.88</ecNumber>
    </recommendedName>
    <alternativeName>
        <fullName evidence="2">Polypeptide deformylase</fullName>
    </alternativeName>
</protein>
<comment type="catalytic activity">
    <reaction evidence="2">
        <text>N-terminal N-formyl-L-methionyl-[peptide] + H2O = N-terminal L-methionyl-[peptide] + formate</text>
        <dbReference type="Rhea" id="RHEA:24420"/>
        <dbReference type="Rhea" id="RHEA-COMP:10639"/>
        <dbReference type="Rhea" id="RHEA-COMP:10640"/>
        <dbReference type="ChEBI" id="CHEBI:15377"/>
        <dbReference type="ChEBI" id="CHEBI:15740"/>
        <dbReference type="ChEBI" id="CHEBI:49298"/>
        <dbReference type="ChEBI" id="CHEBI:64731"/>
        <dbReference type="EC" id="3.5.1.88"/>
    </reaction>
</comment>